<dbReference type="InterPro" id="IPR036890">
    <property type="entry name" value="HATPase_C_sf"/>
</dbReference>
<dbReference type="eggNOG" id="COG2205">
    <property type="taxonomic scope" value="Bacteria"/>
</dbReference>
<evidence type="ECO:0000259" key="15">
    <source>
        <dbReference type="PROSITE" id="PS50885"/>
    </source>
</evidence>
<evidence type="ECO:0000256" key="10">
    <source>
        <dbReference type="ARBA" id="ARBA00022840"/>
    </source>
</evidence>
<keyword evidence="13" id="KW-0472">Membrane</keyword>
<dbReference type="Pfam" id="PF00512">
    <property type="entry name" value="HisKA"/>
    <property type="match status" value="1"/>
</dbReference>
<evidence type="ECO:0000313" key="16">
    <source>
        <dbReference type="EMBL" id="KGN32963.1"/>
    </source>
</evidence>
<evidence type="ECO:0000256" key="8">
    <source>
        <dbReference type="ARBA" id="ARBA00022741"/>
    </source>
</evidence>
<dbReference type="InterPro" id="IPR004358">
    <property type="entry name" value="Sig_transdc_His_kin-like_C"/>
</dbReference>
<evidence type="ECO:0000256" key="12">
    <source>
        <dbReference type="ARBA" id="ARBA00023012"/>
    </source>
</evidence>
<dbReference type="InterPro" id="IPR050980">
    <property type="entry name" value="2C_sensor_his_kinase"/>
</dbReference>
<evidence type="ECO:0000256" key="2">
    <source>
        <dbReference type="ARBA" id="ARBA00004651"/>
    </source>
</evidence>
<comment type="caution">
    <text evidence="16">The sequence shown here is derived from an EMBL/GenBank/DDBJ whole genome shotgun (WGS) entry which is preliminary data.</text>
</comment>
<evidence type="ECO:0000256" key="7">
    <source>
        <dbReference type="ARBA" id="ARBA00022692"/>
    </source>
</evidence>
<dbReference type="PANTHER" id="PTHR44936:SF10">
    <property type="entry name" value="SENSOR PROTEIN RSTB"/>
    <property type="match status" value="1"/>
</dbReference>
<dbReference type="Gene3D" id="3.30.565.10">
    <property type="entry name" value="Histidine kinase-like ATPase, C-terminal domain"/>
    <property type="match status" value="1"/>
</dbReference>
<feature type="transmembrane region" description="Helical" evidence="13">
    <location>
        <begin position="21"/>
        <end position="42"/>
    </location>
</feature>
<dbReference type="PRINTS" id="PR00344">
    <property type="entry name" value="BCTRLSENSOR"/>
</dbReference>
<dbReference type="InterPro" id="IPR003594">
    <property type="entry name" value="HATPase_dom"/>
</dbReference>
<dbReference type="AlphaFoldDB" id="A0A0A0J714"/>
<dbReference type="CDD" id="cd00075">
    <property type="entry name" value="HATPase"/>
    <property type="match status" value="1"/>
</dbReference>
<dbReference type="InterPro" id="IPR036097">
    <property type="entry name" value="HisK_dim/P_sf"/>
</dbReference>
<dbReference type="OrthoDB" id="9786919at2"/>
<evidence type="ECO:0000259" key="14">
    <source>
        <dbReference type="PROSITE" id="PS50109"/>
    </source>
</evidence>
<dbReference type="SUPFAM" id="SSF55874">
    <property type="entry name" value="ATPase domain of HSP90 chaperone/DNA topoisomerase II/histidine kinase"/>
    <property type="match status" value="1"/>
</dbReference>
<keyword evidence="10" id="KW-0067">ATP-binding</keyword>
<feature type="domain" description="HAMP" evidence="15">
    <location>
        <begin position="188"/>
        <end position="240"/>
    </location>
</feature>
<comment type="catalytic activity">
    <reaction evidence="1">
        <text>ATP + protein L-histidine = ADP + protein N-phospho-L-histidine.</text>
        <dbReference type="EC" id="2.7.13.3"/>
    </reaction>
</comment>
<dbReference type="PROSITE" id="PS50885">
    <property type="entry name" value="HAMP"/>
    <property type="match status" value="1"/>
</dbReference>
<dbReference type="InterPro" id="IPR003660">
    <property type="entry name" value="HAMP_dom"/>
</dbReference>
<dbReference type="EC" id="2.7.13.3" evidence="3"/>
<keyword evidence="12" id="KW-0902">Two-component regulatory system</keyword>
<gene>
    <name evidence="16" type="ORF">N802_16430</name>
</gene>
<dbReference type="SMART" id="SM00388">
    <property type="entry name" value="HisKA"/>
    <property type="match status" value="1"/>
</dbReference>
<evidence type="ECO:0000256" key="1">
    <source>
        <dbReference type="ARBA" id="ARBA00000085"/>
    </source>
</evidence>
<keyword evidence="17" id="KW-1185">Reference proteome</keyword>
<keyword evidence="7 13" id="KW-0812">Transmembrane</keyword>
<dbReference type="SMART" id="SM00387">
    <property type="entry name" value="HATPase_c"/>
    <property type="match status" value="1"/>
</dbReference>
<keyword evidence="6" id="KW-0808">Transferase</keyword>
<dbReference type="SUPFAM" id="SSF158472">
    <property type="entry name" value="HAMP domain-like"/>
    <property type="match status" value="1"/>
</dbReference>
<dbReference type="CDD" id="cd00082">
    <property type="entry name" value="HisKA"/>
    <property type="match status" value="1"/>
</dbReference>
<keyword evidence="8" id="KW-0547">Nucleotide-binding</keyword>
<keyword evidence="4" id="KW-1003">Cell membrane</keyword>
<keyword evidence="9 16" id="KW-0418">Kinase</keyword>
<evidence type="ECO:0000256" key="3">
    <source>
        <dbReference type="ARBA" id="ARBA00012438"/>
    </source>
</evidence>
<name>A0A0A0J714_9MICO</name>
<dbReference type="Pfam" id="PF00672">
    <property type="entry name" value="HAMP"/>
    <property type="match status" value="1"/>
</dbReference>
<dbReference type="Gene3D" id="6.10.340.10">
    <property type="match status" value="1"/>
</dbReference>
<accession>A0A0A0J714</accession>
<dbReference type="RefSeq" id="WP_035914945.1">
    <property type="nucleotide sequence ID" value="NZ_AVPJ01000005.1"/>
</dbReference>
<sequence length="453" mass="48328">MTGSRDLTPRRVTGLRTRVGLALAATAVLVPALLALTLWFVVTSYLVSQRERLALAQAESNVAVVERALGQPDTPIPEVLNGLPRTTDTAILLRHRGGWYGTSVAPNPDALPKALTQLVMTGTAASQRVSMGGTPVLVIGLPMTETSYLQVFPLTELDETHRTLSTALVGVSTLAAAAGVFLGRAAGRRALAPLSPVIEATKAIADGNLATRLDGAGDPDLDEVATAFNRTAERLQRRVAADERFAGDVSHEMRTTLMAMLNAFELVESGPDLPPASREAFVLLGTELRRFSVMVEELLEISRAGEGDVGLVLEQVIIGDLVAAAADRTAGRQVTHISPSIERLRMRVDKRRIERVVTNLVHNAEVHGNGVVQVAVEPYAHGARIFVDDAGPGVAPDRRERIFERFATETAGGVGLGLSIVARHVHQHGGSVWVGDRPGGGARFIVELPEERA</sequence>
<dbReference type="CDD" id="cd06225">
    <property type="entry name" value="HAMP"/>
    <property type="match status" value="1"/>
</dbReference>
<dbReference type="Gene3D" id="1.10.287.130">
    <property type="match status" value="1"/>
</dbReference>
<keyword evidence="5" id="KW-0597">Phosphoprotein</keyword>
<evidence type="ECO:0000256" key="5">
    <source>
        <dbReference type="ARBA" id="ARBA00022553"/>
    </source>
</evidence>
<dbReference type="Proteomes" id="UP000030002">
    <property type="component" value="Unassembled WGS sequence"/>
</dbReference>
<reference evidence="16 17" key="1">
    <citation type="submission" date="2013-08" db="EMBL/GenBank/DDBJ databases">
        <title>The genome sequence of Knoellia sinensis.</title>
        <authorList>
            <person name="Zhu W."/>
            <person name="Wang G."/>
        </authorList>
    </citation>
    <scope>NUCLEOTIDE SEQUENCE [LARGE SCALE GENOMIC DNA]</scope>
    <source>
        <strain evidence="16 17">KCTC 19936</strain>
    </source>
</reference>
<keyword evidence="11 13" id="KW-1133">Transmembrane helix</keyword>
<feature type="domain" description="Histidine kinase" evidence="14">
    <location>
        <begin position="248"/>
        <end position="452"/>
    </location>
</feature>
<dbReference type="InterPro" id="IPR005467">
    <property type="entry name" value="His_kinase_dom"/>
</dbReference>
<dbReference type="EMBL" id="AVPJ01000005">
    <property type="protein sequence ID" value="KGN32963.1"/>
    <property type="molecule type" value="Genomic_DNA"/>
</dbReference>
<evidence type="ECO:0000313" key="17">
    <source>
        <dbReference type="Proteomes" id="UP000030002"/>
    </source>
</evidence>
<dbReference type="InterPro" id="IPR003661">
    <property type="entry name" value="HisK_dim/P_dom"/>
</dbReference>
<dbReference type="Pfam" id="PF02518">
    <property type="entry name" value="HATPase_c"/>
    <property type="match status" value="1"/>
</dbReference>
<evidence type="ECO:0000256" key="11">
    <source>
        <dbReference type="ARBA" id="ARBA00022989"/>
    </source>
</evidence>
<dbReference type="SUPFAM" id="SSF47384">
    <property type="entry name" value="Homodimeric domain of signal transducing histidine kinase"/>
    <property type="match status" value="1"/>
</dbReference>
<dbReference type="SMART" id="SM00304">
    <property type="entry name" value="HAMP"/>
    <property type="match status" value="1"/>
</dbReference>
<dbReference type="GO" id="GO:0000155">
    <property type="term" value="F:phosphorelay sensor kinase activity"/>
    <property type="evidence" value="ECO:0007669"/>
    <property type="project" value="InterPro"/>
</dbReference>
<dbReference type="GO" id="GO:0005524">
    <property type="term" value="F:ATP binding"/>
    <property type="evidence" value="ECO:0007669"/>
    <property type="project" value="UniProtKB-KW"/>
</dbReference>
<evidence type="ECO:0000256" key="6">
    <source>
        <dbReference type="ARBA" id="ARBA00022679"/>
    </source>
</evidence>
<organism evidence="16 17">
    <name type="scientific">Knoellia sinensis KCTC 19936</name>
    <dbReference type="NCBI Taxonomy" id="1385520"/>
    <lineage>
        <taxon>Bacteria</taxon>
        <taxon>Bacillati</taxon>
        <taxon>Actinomycetota</taxon>
        <taxon>Actinomycetes</taxon>
        <taxon>Micrococcales</taxon>
        <taxon>Intrasporangiaceae</taxon>
        <taxon>Knoellia</taxon>
    </lineage>
</organism>
<evidence type="ECO:0000256" key="13">
    <source>
        <dbReference type="SAM" id="Phobius"/>
    </source>
</evidence>
<evidence type="ECO:0000256" key="4">
    <source>
        <dbReference type="ARBA" id="ARBA00022475"/>
    </source>
</evidence>
<evidence type="ECO:0000256" key="9">
    <source>
        <dbReference type="ARBA" id="ARBA00022777"/>
    </source>
</evidence>
<dbReference type="STRING" id="1385520.N802_16430"/>
<proteinExistence type="predicted"/>
<dbReference type="PANTHER" id="PTHR44936">
    <property type="entry name" value="SENSOR PROTEIN CREC"/>
    <property type="match status" value="1"/>
</dbReference>
<dbReference type="PROSITE" id="PS50109">
    <property type="entry name" value="HIS_KIN"/>
    <property type="match status" value="1"/>
</dbReference>
<protein>
    <recommendedName>
        <fullName evidence="3">histidine kinase</fullName>
        <ecNumber evidence="3">2.7.13.3</ecNumber>
    </recommendedName>
</protein>
<dbReference type="GO" id="GO:0005886">
    <property type="term" value="C:plasma membrane"/>
    <property type="evidence" value="ECO:0007669"/>
    <property type="project" value="UniProtKB-SubCell"/>
</dbReference>
<comment type="subcellular location">
    <subcellularLocation>
        <location evidence="2">Cell membrane</location>
        <topology evidence="2">Multi-pass membrane protein</topology>
    </subcellularLocation>
</comment>